<dbReference type="EMBL" id="JBIRYL010000001">
    <property type="protein sequence ID" value="MFI2228722.1"/>
    <property type="molecule type" value="Genomic_DNA"/>
</dbReference>
<accession>A0ABW7VVG1</accession>
<evidence type="ECO:0000313" key="2">
    <source>
        <dbReference type="Proteomes" id="UP001611494"/>
    </source>
</evidence>
<dbReference type="NCBIfam" id="TIGR02241">
    <property type="entry name" value="conserved hypothetical phage tail region protein"/>
    <property type="match status" value="1"/>
</dbReference>
<dbReference type="Pfam" id="PF06841">
    <property type="entry name" value="Phage_T4_gp19"/>
    <property type="match status" value="1"/>
</dbReference>
<comment type="caution">
    <text evidence="1">The sequence shown here is derived from an EMBL/GenBank/DDBJ whole genome shotgun (WGS) entry which is preliminary data.</text>
</comment>
<dbReference type="RefSeq" id="WP_245564511.1">
    <property type="nucleotide sequence ID" value="NZ_JBIRYL010000001.1"/>
</dbReference>
<gene>
    <name evidence="1" type="ORF">ACH49Z_02600</name>
</gene>
<dbReference type="PANTHER" id="PTHR38009">
    <property type="entry name" value="CONSERVED HYPOTHETICAL PHAGE TAIL PROTEIN"/>
    <property type="match status" value="1"/>
</dbReference>
<protein>
    <submittedName>
        <fullName evidence="1">Phage tail protein</fullName>
    </submittedName>
</protein>
<reference evidence="1 2" key="1">
    <citation type="submission" date="2024-10" db="EMBL/GenBank/DDBJ databases">
        <title>The Natural Products Discovery Center: Release of the First 8490 Sequenced Strains for Exploring Actinobacteria Biosynthetic Diversity.</title>
        <authorList>
            <person name="Kalkreuter E."/>
            <person name="Kautsar S.A."/>
            <person name="Yang D."/>
            <person name="Bader C.D."/>
            <person name="Teijaro C.N."/>
            <person name="Fluegel L."/>
            <person name="Davis C.M."/>
            <person name="Simpson J.R."/>
            <person name="Lauterbach L."/>
            <person name="Steele A.D."/>
            <person name="Gui C."/>
            <person name="Meng S."/>
            <person name="Li G."/>
            <person name="Viehrig K."/>
            <person name="Ye F."/>
            <person name="Su P."/>
            <person name="Kiefer A.F."/>
            <person name="Nichols A."/>
            <person name="Cepeda A.J."/>
            <person name="Yan W."/>
            <person name="Fan B."/>
            <person name="Jiang Y."/>
            <person name="Adhikari A."/>
            <person name="Zheng C.-J."/>
            <person name="Schuster L."/>
            <person name="Cowan T.M."/>
            <person name="Smanski M.J."/>
            <person name="Chevrette M.G."/>
            <person name="De Carvalho L.P.S."/>
            <person name="Shen B."/>
        </authorList>
    </citation>
    <scope>NUCLEOTIDE SEQUENCE [LARGE SCALE GENOMIC DNA]</scope>
    <source>
        <strain evidence="1 2">NPDC019377</strain>
    </source>
</reference>
<dbReference type="PANTHER" id="PTHR38009:SF1">
    <property type="entry name" value="CONSERVED HYPOTHETICAL PHAGE TAIL PROTEIN"/>
    <property type="match status" value="1"/>
</dbReference>
<dbReference type="InterPro" id="IPR011747">
    <property type="entry name" value="CHP02241"/>
</dbReference>
<evidence type="ECO:0000313" key="1">
    <source>
        <dbReference type="EMBL" id="MFI2228722.1"/>
    </source>
</evidence>
<dbReference type="InterPro" id="IPR010667">
    <property type="entry name" value="Phage_T4_Gp19"/>
</dbReference>
<dbReference type="Proteomes" id="UP001611494">
    <property type="component" value="Unassembled WGS sequence"/>
</dbReference>
<proteinExistence type="predicted"/>
<keyword evidence="2" id="KW-1185">Reference proteome</keyword>
<organism evidence="1 2">
    <name type="scientific">Nocardia testacea</name>
    <dbReference type="NCBI Taxonomy" id="248551"/>
    <lineage>
        <taxon>Bacteria</taxon>
        <taxon>Bacillati</taxon>
        <taxon>Actinomycetota</taxon>
        <taxon>Actinomycetes</taxon>
        <taxon>Mycobacteriales</taxon>
        <taxon>Nocardiaceae</taxon>
        <taxon>Nocardia</taxon>
    </lineage>
</organism>
<sequence length="154" mass="16655">MSKEDEPVTQPNNDPAVSVCFMVEVDGEDLGVFNSCEGLGVEIVMEQREEGGNNTMVWQLPSRMKYTNVKLTRPVGPQSRQLTDWLGKALDSLEPTTAGIYACSADGTIVAGWSLQGVVPVRWTGPSLNVDTAKVATETLEIAHHGILPGSRKK</sequence>
<name>A0ABW7VVG1_9NOCA</name>